<keyword evidence="6" id="KW-1185">Reference proteome</keyword>
<dbReference type="EMBL" id="JALDAY010000015">
    <property type="protein sequence ID" value="MCI3277368.1"/>
    <property type="molecule type" value="Genomic_DNA"/>
</dbReference>
<proteinExistence type="predicted"/>
<dbReference type="CDD" id="cd06170">
    <property type="entry name" value="LuxR_C_like"/>
    <property type="match status" value="1"/>
</dbReference>
<reference evidence="5" key="1">
    <citation type="submission" date="2022-03" db="EMBL/GenBank/DDBJ databases">
        <title>Streptomyces 7R015 and 7R016 isolated from Barleria lupulina in Thailand.</title>
        <authorList>
            <person name="Kanchanasin P."/>
            <person name="Phongsopitanun W."/>
            <person name="Tanasupawat S."/>
        </authorList>
    </citation>
    <scope>NUCLEOTIDE SEQUENCE</scope>
    <source>
        <strain evidence="5">7R015</strain>
    </source>
</reference>
<dbReference type="SMART" id="SM00421">
    <property type="entry name" value="HTH_LUXR"/>
    <property type="match status" value="1"/>
</dbReference>
<evidence type="ECO:0000256" key="2">
    <source>
        <dbReference type="ARBA" id="ARBA00023125"/>
    </source>
</evidence>
<dbReference type="PRINTS" id="PR00038">
    <property type="entry name" value="HTHLUXR"/>
</dbReference>
<dbReference type="Pfam" id="PF00196">
    <property type="entry name" value="GerE"/>
    <property type="match status" value="1"/>
</dbReference>
<protein>
    <submittedName>
        <fullName evidence="5">Helix-turn-helix transcriptional regulator</fullName>
    </submittedName>
</protein>
<dbReference type="PROSITE" id="PS00622">
    <property type="entry name" value="HTH_LUXR_1"/>
    <property type="match status" value="1"/>
</dbReference>
<dbReference type="SUPFAM" id="SSF48452">
    <property type="entry name" value="TPR-like"/>
    <property type="match status" value="2"/>
</dbReference>
<keyword evidence="2" id="KW-0238">DNA-binding</keyword>
<dbReference type="PANTHER" id="PTHR44688:SF16">
    <property type="entry name" value="DNA-BINDING TRANSCRIPTIONAL ACTIVATOR DEVR_DOSR"/>
    <property type="match status" value="1"/>
</dbReference>
<evidence type="ECO:0000313" key="5">
    <source>
        <dbReference type="EMBL" id="MCI3277368.1"/>
    </source>
</evidence>
<evidence type="ECO:0000256" key="3">
    <source>
        <dbReference type="ARBA" id="ARBA00023163"/>
    </source>
</evidence>
<dbReference type="PANTHER" id="PTHR44688">
    <property type="entry name" value="DNA-BINDING TRANSCRIPTIONAL ACTIVATOR DEVR_DOSR"/>
    <property type="match status" value="1"/>
</dbReference>
<feature type="domain" description="HTH luxR-type" evidence="4">
    <location>
        <begin position="375"/>
        <end position="440"/>
    </location>
</feature>
<dbReference type="PROSITE" id="PS50043">
    <property type="entry name" value="HTH_LUXR_2"/>
    <property type="match status" value="1"/>
</dbReference>
<keyword evidence="1" id="KW-0805">Transcription regulation</keyword>
<evidence type="ECO:0000313" key="6">
    <source>
        <dbReference type="Proteomes" id="UP001165269"/>
    </source>
</evidence>
<dbReference type="SUPFAM" id="SSF46894">
    <property type="entry name" value="C-terminal effector domain of the bipartite response regulators"/>
    <property type="match status" value="1"/>
</dbReference>
<sequence>MRSAAEQLAWLSLIESDGCATVDWAYRGLALPRARRSTFLRDSLALGLAFAGRPKEARAAVAHLPAGGAHSRPEERDGLFARGVINLMSGALDTACGDLKDAYVSHRHGGLASTALAALAFLADAEFRAGRWDDAVAHSTQAVSLAEDTRMSSLALAHAFAACPLAGRGLFQAAEAHASAAVEHARAYADVNDAVIAAAALAQVRAAQGDHEAVVTALHPFLDPAIEPRDALDEVGLVTWHAPLVEALTRTGRTDEADRVLRGYESRAAERDRWLDLAAAARCRGLLDGVRGDTDTAEQAFRAGLEHCARGEPCWEKALLQLSYGTFLRRTGKRGAAVDQLEDAWAVFRRLEAAPYLDQCLTELAACGRRTSRPADAARPVLTAQELTVARLAVQGLTNRQIARELVLSVKTIEYHLGNTYAKLGITSRMGLVSKVGPSP</sequence>
<dbReference type="InterPro" id="IPR011990">
    <property type="entry name" value="TPR-like_helical_dom_sf"/>
</dbReference>
<comment type="caution">
    <text evidence="5">The sequence shown here is derived from an EMBL/GenBank/DDBJ whole genome shotgun (WGS) entry which is preliminary data.</text>
</comment>
<evidence type="ECO:0000256" key="1">
    <source>
        <dbReference type="ARBA" id="ARBA00023015"/>
    </source>
</evidence>
<gene>
    <name evidence="5" type="ORF">MQP27_40505</name>
</gene>
<dbReference type="InterPro" id="IPR000792">
    <property type="entry name" value="Tscrpt_reg_LuxR_C"/>
</dbReference>
<dbReference type="Gene3D" id="1.10.10.10">
    <property type="entry name" value="Winged helix-like DNA-binding domain superfamily/Winged helix DNA-binding domain"/>
    <property type="match status" value="1"/>
</dbReference>
<accession>A0ABS9YJG9</accession>
<dbReference type="InterPro" id="IPR036388">
    <property type="entry name" value="WH-like_DNA-bd_sf"/>
</dbReference>
<dbReference type="Proteomes" id="UP001165269">
    <property type="component" value="Unassembled WGS sequence"/>
</dbReference>
<name>A0ABS9YJG9_9ACTN</name>
<organism evidence="5 6">
    <name type="scientific">Streptomyces cylindrosporus</name>
    <dbReference type="NCBI Taxonomy" id="2927583"/>
    <lineage>
        <taxon>Bacteria</taxon>
        <taxon>Bacillati</taxon>
        <taxon>Actinomycetota</taxon>
        <taxon>Actinomycetes</taxon>
        <taxon>Kitasatosporales</taxon>
        <taxon>Streptomycetaceae</taxon>
        <taxon>Streptomyces</taxon>
    </lineage>
</organism>
<evidence type="ECO:0000259" key="4">
    <source>
        <dbReference type="PROSITE" id="PS50043"/>
    </source>
</evidence>
<keyword evidence="3" id="KW-0804">Transcription</keyword>
<dbReference type="Gene3D" id="1.25.40.10">
    <property type="entry name" value="Tetratricopeptide repeat domain"/>
    <property type="match status" value="1"/>
</dbReference>
<dbReference type="InterPro" id="IPR016032">
    <property type="entry name" value="Sig_transdc_resp-reg_C-effctor"/>
</dbReference>